<keyword evidence="2" id="KW-1185">Reference proteome</keyword>
<organism evidence="1 2">
    <name type="scientific">Tupaia chinensis</name>
    <name type="common">Chinese tree shrew</name>
    <name type="synonym">Tupaia belangeri chinensis</name>
    <dbReference type="NCBI Taxonomy" id="246437"/>
    <lineage>
        <taxon>Eukaryota</taxon>
        <taxon>Metazoa</taxon>
        <taxon>Chordata</taxon>
        <taxon>Craniata</taxon>
        <taxon>Vertebrata</taxon>
        <taxon>Euteleostomi</taxon>
        <taxon>Mammalia</taxon>
        <taxon>Eutheria</taxon>
        <taxon>Euarchontoglires</taxon>
        <taxon>Scandentia</taxon>
        <taxon>Tupaiidae</taxon>
        <taxon>Tupaia</taxon>
    </lineage>
</organism>
<dbReference type="AlphaFoldDB" id="L9LBV6"/>
<name>L9LBV6_TUPCH</name>
<gene>
    <name evidence="1" type="ORF">TREES_T100000038</name>
</gene>
<dbReference type="EMBL" id="KB320420">
    <property type="protein sequence ID" value="ELW72393.1"/>
    <property type="molecule type" value="Genomic_DNA"/>
</dbReference>
<sequence>MRRPRAGKPTSSKRNLSQLLELPRFSSSGGLQSSLSPCYCKELAVNRALAQRSVRKQDLRDARLWQLSEREDSVRRLSLAVLTAVLSERKGSVRRLSLPVLTAVLSEREDSVRRLSLAVLTVVLSERKGSVRRLSLPVLGTFCLERI</sequence>
<proteinExistence type="predicted"/>
<dbReference type="Proteomes" id="UP000011518">
    <property type="component" value="Unassembled WGS sequence"/>
</dbReference>
<reference evidence="2" key="2">
    <citation type="journal article" date="2013" name="Nat. Commun.">
        <title>Genome of the Chinese tree shrew.</title>
        <authorList>
            <person name="Fan Y."/>
            <person name="Huang Z.Y."/>
            <person name="Cao C.C."/>
            <person name="Chen C.S."/>
            <person name="Chen Y.X."/>
            <person name="Fan D.D."/>
            <person name="He J."/>
            <person name="Hou H.L."/>
            <person name="Hu L."/>
            <person name="Hu X.T."/>
            <person name="Jiang X.T."/>
            <person name="Lai R."/>
            <person name="Lang Y.S."/>
            <person name="Liang B."/>
            <person name="Liao S.G."/>
            <person name="Mu D."/>
            <person name="Ma Y.Y."/>
            <person name="Niu Y.Y."/>
            <person name="Sun X.Q."/>
            <person name="Xia J.Q."/>
            <person name="Xiao J."/>
            <person name="Xiong Z.Q."/>
            <person name="Xu L."/>
            <person name="Yang L."/>
            <person name="Zhang Y."/>
            <person name="Zhao W."/>
            <person name="Zhao X.D."/>
            <person name="Zheng Y.T."/>
            <person name="Zhou J.M."/>
            <person name="Zhu Y.B."/>
            <person name="Zhang G.J."/>
            <person name="Wang J."/>
            <person name="Yao Y.G."/>
        </authorList>
    </citation>
    <scope>NUCLEOTIDE SEQUENCE [LARGE SCALE GENOMIC DNA]</scope>
</reference>
<protein>
    <submittedName>
        <fullName evidence="1">Uncharacterized protein</fullName>
    </submittedName>
</protein>
<dbReference type="InParanoid" id="L9LBV6"/>
<reference evidence="2" key="1">
    <citation type="submission" date="2012-07" db="EMBL/GenBank/DDBJ databases">
        <title>Genome of the Chinese tree shrew, a rising model animal genetically related to primates.</title>
        <authorList>
            <person name="Zhang G."/>
            <person name="Fan Y."/>
            <person name="Yao Y."/>
            <person name="Huang Z."/>
        </authorList>
    </citation>
    <scope>NUCLEOTIDE SEQUENCE [LARGE SCALE GENOMIC DNA]</scope>
</reference>
<accession>L9LBV6</accession>
<evidence type="ECO:0000313" key="2">
    <source>
        <dbReference type="Proteomes" id="UP000011518"/>
    </source>
</evidence>
<evidence type="ECO:0000313" key="1">
    <source>
        <dbReference type="EMBL" id="ELW72393.1"/>
    </source>
</evidence>